<evidence type="ECO:0000256" key="1">
    <source>
        <dbReference type="SAM" id="Phobius"/>
    </source>
</evidence>
<dbReference type="Pfam" id="PF01663">
    <property type="entry name" value="Phosphodiest"/>
    <property type="match status" value="1"/>
</dbReference>
<comment type="caution">
    <text evidence="2">The sequence shown here is derived from an EMBL/GenBank/DDBJ whole genome shotgun (WGS) entry which is preliminary data.</text>
</comment>
<organism evidence="2 3">
    <name type="scientific">Canavalia gladiata</name>
    <name type="common">Sword bean</name>
    <name type="synonym">Dolichos gladiatus</name>
    <dbReference type="NCBI Taxonomy" id="3824"/>
    <lineage>
        <taxon>Eukaryota</taxon>
        <taxon>Viridiplantae</taxon>
        <taxon>Streptophyta</taxon>
        <taxon>Embryophyta</taxon>
        <taxon>Tracheophyta</taxon>
        <taxon>Spermatophyta</taxon>
        <taxon>Magnoliopsida</taxon>
        <taxon>eudicotyledons</taxon>
        <taxon>Gunneridae</taxon>
        <taxon>Pentapetalae</taxon>
        <taxon>rosids</taxon>
        <taxon>fabids</taxon>
        <taxon>Fabales</taxon>
        <taxon>Fabaceae</taxon>
        <taxon>Papilionoideae</taxon>
        <taxon>50 kb inversion clade</taxon>
        <taxon>NPAAA clade</taxon>
        <taxon>indigoferoid/millettioid clade</taxon>
        <taxon>Phaseoleae</taxon>
        <taxon>Canavalia</taxon>
    </lineage>
</organism>
<evidence type="ECO:0000313" key="3">
    <source>
        <dbReference type="Proteomes" id="UP001367508"/>
    </source>
</evidence>
<keyword evidence="1" id="KW-0472">Membrane</keyword>
<dbReference type="FunFam" id="3.40.720.10:FF:000033">
    <property type="entry name" value="Alkaline-phosphatase-like family protein"/>
    <property type="match status" value="1"/>
</dbReference>
<dbReference type="GO" id="GO:0016787">
    <property type="term" value="F:hydrolase activity"/>
    <property type="evidence" value="ECO:0007669"/>
    <property type="project" value="UniProtKB-ARBA"/>
</dbReference>
<keyword evidence="1" id="KW-1133">Transmembrane helix</keyword>
<dbReference type="FunFam" id="3.30.1360.180:FF:000002">
    <property type="entry name" value="Alkaline-phosphatase-like family protein"/>
    <property type="match status" value="1"/>
</dbReference>
<dbReference type="EMBL" id="JAYMYQ010000008">
    <property type="protein sequence ID" value="KAK7314339.1"/>
    <property type="molecule type" value="Genomic_DNA"/>
</dbReference>
<dbReference type="GO" id="GO:0005773">
    <property type="term" value="C:vacuole"/>
    <property type="evidence" value="ECO:0007669"/>
    <property type="project" value="TreeGrafter"/>
</dbReference>
<accession>A0AAN9KCC0</accession>
<dbReference type="Proteomes" id="UP001367508">
    <property type="component" value="Unassembled WGS sequence"/>
</dbReference>
<dbReference type="Gene3D" id="3.40.720.10">
    <property type="entry name" value="Alkaline Phosphatase, subunit A"/>
    <property type="match status" value="1"/>
</dbReference>
<dbReference type="Gene3D" id="3.30.1360.180">
    <property type="match status" value="1"/>
</dbReference>
<feature type="transmembrane region" description="Helical" evidence="1">
    <location>
        <begin position="50"/>
        <end position="71"/>
    </location>
</feature>
<reference evidence="2 3" key="1">
    <citation type="submission" date="2024-01" db="EMBL/GenBank/DDBJ databases">
        <title>The genomes of 5 underutilized Papilionoideae crops provide insights into root nodulation and disease resistanc.</title>
        <authorList>
            <person name="Jiang F."/>
        </authorList>
    </citation>
    <scope>NUCLEOTIDE SEQUENCE [LARGE SCALE GENOMIC DNA]</scope>
    <source>
        <strain evidence="2">LVBAO_FW01</strain>
        <tissue evidence="2">Leaves</tissue>
    </source>
</reference>
<dbReference type="CDD" id="cd16018">
    <property type="entry name" value="Enpp"/>
    <property type="match status" value="1"/>
</dbReference>
<dbReference type="PANTHER" id="PTHR10151">
    <property type="entry name" value="ECTONUCLEOTIDE PYROPHOSPHATASE/PHOSPHODIESTERASE"/>
    <property type="match status" value="1"/>
</dbReference>
<name>A0AAN9KCC0_CANGL</name>
<sequence>MDEHGCERNRIWEENTVAVERMGWNKEEGDEEASTSTPLLTHAHNRRKSYASISLILLMPPFVIAFLFFSFSLTPTSTSHLARPLTKLPHPVVLLISSDGFRFGYQFKTHLPNIRRLIQNGTEAETGLIPVFPTLTFPNHYSIVTGLYPPHHGIINNFFFDPITGDKFTMASHEPKWWLGHPLWETVIDNGLKAATYFWPGSEVHKGSWTCPSLYCRHYNGSVPFEDRVDSILDYFDLPDHEIPSFMTLYFEDPDHQGHQVGPDDSEVTRAVARIDSLIGRLIQGLEQRGVFQDVTILLVGDHGMVATCDQKLIFLDDLAPWLHIPPDWVHSYTPLLAIRPPPSQDPALVVAKINEGLNSGKVENGARLKVYLKEDLPLRLHYAASDRIPPIIGLVDEGFKIEQRRTGNKECGGAHGYDNAFFSMRTIFIGHGPQFARGRKIPSFENVEIYNLVTSILNIKGAPNNGSASFPESVLLPHA</sequence>
<evidence type="ECO:0008006" key="4">
    <source>
        <dbReference type="Google" id="ProtNLM"/>
    </source>
</evidence>
<dbReference type="PANTHER" id="PTHR10151:SF120">
    <property type="entry name" value="BIS(5'-ADENOSYL)-TRIPHOSPHATASE"/>
    <property type="match status" value="1"/>
</dbReference>
<gene>
    <name evidence="2" type="ORF">VNO77_32859</name>
</gene>
<evidence type="ECO:0000313" key="2">
    <source>
        <dbReference type="EMBL" id="KAK7314339.1"/>
    </source>
</evidence>
<dbReference type="AlphaFoldDB" id="A0AAN9KCC0"/>
<dbReference type="InterPro" id="IPR002591">
    <property type="entry name" value="Phosphodiest/P_Trfase"/>
</dbReference>
<keyword evidence="1" id="KW-0812">Transmembrane</keyword>
<protein>
    <recommendedName>
        <fullName evidence="4">Ectonucleotide pyrophosphatase/phosphodiesterase family member 3</fullName>
    </recommendedName>
</protein>
<dbReference type="InterPro" id="IPR017850">
    <property type="entry name" value="Alkaline_phosphatase_core_sf"/>
</dbReference>
<proteinExistence type="predicted"/>
<keyword evidence="3" id="KW-1185">Reference proteome</keyword>
<dbReference type="SUPFAM" id="SSF53649">
    <property type="entry name" value="Alkaline phosphatase-like"/>
    <property type="match status" value="1"/>
</dbReference>